<dbReference type="AlphaFoldDB" id="A0A9D2SCU3"/>
<comment type="caution">
    <text evidence="1">The sequence shown here is derived from an EMBL/GenBank/DDBJ whole genome shotgun (WGS) entry which is preliminary data.</text>
</comment>
<reference evidence="1" key="2">
    <citation type="submission" date="2021-04" db="EMBL/GenBank/DDBJ databases">
        <authorList>
            <person name="Gilroy R."/>
        </authorList>
    </citation>
    <scope>NUCLEOTIDE SEQUENCE</scope>
    <source>
        <strain evidence="1">USAMLcec3-2134</strain>
    </source>
</reference>
<dbReference type="Proteomes" id="UP000886883">
    <property type="component" value="Unassembled WGS sequence"/>
</dbReference>
<name>A0A9D2SCU3_9FIRM</name>
<proteinExistence type="predicted"/>
<evidence type="ECO:0000313" key="1">
    <source>
        <dbReference type="EMBL" id="HJB91310.1"/>
    </source>
</evidence>
<protein>
    <submittedName>
        <fullName evidence="1">DUF3793 family protein</fullName>
    </submittedName>
</protein>
<accession>A0A9D2SCU3</accession>
<organism evidence="1 2">
    <name type="scientific">Candidatus Eisenbergiella merdigallinarum</name>
    <dbReference type="NCBI Taxonomy" id="2838552"/>
    <lineage>
        <taxon>Bacteria</taxon>
        <taxon>Bacillati</taxon>
        <taxon>Bacillota</taxon>
        <taxon>Clostridia</taxon>
        <taxon>Lachnospirales</taxon>
        <taxon>Lachnospiraceae</taxon>
        <taxon>Eisenbergiella</taxon>
    </lineage>
</organism>
<dbReference type="Pfam" id="PF12672">
    <property type="entry name" value="DUF3793"/>
    <property type="match status" value="1"/>
</dbReference>
<evidence type="ECO:0000313" key="2">
    <source>
        <dbReference type="Proteomes" id="UP000886883"/>
    </source>
</evidence>
<reference evidence="1" key="1">
    <citation type="journal article" date="2021" name="PeerJ">
        <title>Extensive microbial diversity within the chicken gut microbiome revealed by metagenomics and culture.</title>
        <authorList>
            <person name="Gilroy R."/>
            <person name="Ravi A."/>
            <person name="Getino M."/>
            <person name="Pursley I."/>
            <person name="Horton D.L."/>
            <person name="Alikhan N.F."/>
            <person name="Baker D."/>
            <person name="Gharbi K."/>
            <person name="Hall N."/>
            <person name="Watson M."/>
            <person name="Adriaenssens E.M."/>
            <person name="Foster-Nyarko E."/>
            <person name="Jarju S."/>
            <person name="Secka A."/>
            <person name="Antonio M."/>
            <person name="Oren A."/>
            <person name="Chaudhuri R.R."/>
            <person name="La Ragione R."/>
            <person name="Hildebrand F."/>
            <person name="Pallen M.J."/>
        </authorList>
    </citation>
    <scope>NUCLEOTIDE SEQUENCE</scope>
    <source>
        <strain evidence="1">USAMLcec3-2134</strain>
    </source>
</reference>
<dbReference type="InterPro" id="IPR024523">
    <property type="entry name" value="DUF3793"/>
</dbReference>
<sequence length="213" mass="24978">MSQKIFRLLQRMEKEDLSLQLALQCAPFLAGLKVSNLLIVPDAWLLHLMRRLRGTGILVRRLYRNGEKSVLLLYRKEELERWLTMPEVRRMMVRAGYPSQRPEDVLRQLEEKMGSHGKGEMPFPHELGLLLGYPPEDVRGFVEKGGKECSHTGYWKVYERPEEKRRLFAAFDRATDLAVFLVHKREDVLRLKEIWQKAREQQRKADAPQRAAG</sequence>
<gene>
    <name evidence="1" type="ORF">H9763_07570</name>
</gene>
<dbReference type="EMBL" id="DWXE01000026">
    <property type="protein sequence ID" value="HJB91310.1"/>
    <property type="molecule type" value="Genomic_DNA"/>
</dbReference>